<organism evidence="1 2">
    <name type="scientific">Euplotes crassus</name>
    <dbReference type="NCBI Taxonomy" id="5936"/>
    <lineage>
        <taxon>Eukaryota</taxon>
        <taxon>Sar</taxon>
        <taxon>Alveolata</taxon>
        <taxon>Ciliophora</taxon>
        <taxon>Intramacronucleata</taxon>
        <taxon>Spirotrichea</taxon>
        <taxon>Hypotrichia</taxon>
        <taxon>Euplotida</taxon>
        <taxon>Euplotidae</taxon>
        <taxon>Moneuplotes</taxon>
    </lineage>
</organism>
<dbReference type="AlphaFoldDB" id="A0AAD1Y848"/>
<sequence>MLSNQCGDTHKLLKNAPLSIVAVRLWQRWSHTCKPIVLVKTCDLAQLMLLRMITRPTLKTNLKLILPSVNRSKLKKCSPIFSKIRRACTE</sequence>
<dbReference type="EMBL" id="CAMPGE010029466">
    <property type="protein sequence ID" value="CAI2386938.1"/>
    <property type="molecule type" value="Genomic_DNA"/>
</dbReference>
<keyword evidence="2" id="KW-1185">Reference proteome</keyword>
<evidence type="ECO:0000313" key="2">
    <source>
        <dbReference type="Proteomes" id="UP001295684"/>
    </source>
</evidence>
<gene>
    <name evidence="1" type="ORF">ECRASSUSDP1_LOCUS28564</name>
</gene>
<name>A0AAD1Y848_EUPCR</name>
<proteinExistence type="predicted"/>
<dbReference type="Proteomes" id="UP001295684">
    <property type="component" value="Unassembled WGS sequence"/>
</dbReference>
<accession>A0AAD1Y848</accession>
<comment type="caution">
    <text evidence="1">The sequence shown here is derived from an EMBL/GenBank/DDBJ whole genome shotgun (WGS) entry which is preliminary data.</text>
</comment>
<reference evidence="1" key="1">
    <citation type="submission" date="2023-07" db="EMBL/GenBank/DDBJ databases">
        <authorList>
            <consortium name="AG Swart"/>
            <person name="Singh M."/>
            <person name="Singh A."/>
            <person name="Seah K."/>
            <person name="Emmerich C."/>
        </authorList>
    </citation>
    <scope>NUCLEOTIDE SEQUENCE</scope>
    <source>
        <strain evidence="1">DP1</strain>
    </source>
</reference>
<protein>
    <submittedName>
        <fullName evidence="1">Uncharacterized protein</fullName>
    </submittedName>
</protein>
<evidence type="ECO:0000313" key="1">
    <source>
        <dbReference type="EMBL" id="CAI2386938.1"/>
    </source>
</evidence>